<dbReference type="RefSeq" id="WP_102161595.1">
    <property type="nucleotide sequence ID" value="NZ_PGGT01000096.1"/>
</dbReference>
<dbReference type="OrthoDB" id="5187110at2"/>
<gene>
    <name evidence="9" type="ORF">EV380_0681</name>
</gene>
<accession>A0A4Q8AAV0</accession>
<evidence type="ECO:0000313" key="9">
    <source>
        <dbReference type="EMBL" id="RZU61124.1"/>
    </source>
</evidence>
<keyword evidence="2" id="KW-1003">Cell membrane</keyword>
<evidence type="ECO:0000256" key="4">
    <source>
        <dbReference type="ARBA" id="ARBA00022989"/>
    </source>
</evidence>
<evidence type="ECO:0000259" key="8">
    <source>
        <dbReference type="Pfam" id="PF06271"/>
    </source>
</evidence>
<feature type="domain" description="RDD" evidence="8">
    <location>
        <begin position="37"/>
        <end position="136"/>
    </location>
</feature>
<evidence type="ECO:0000256" key="7">
    <source>
        <dbReference type="SAM" id="Phobius"/>
    </source>
</evidence>
<dbReference type="PANTHER" id="PTHR36115:SF6">
    <property type="entry name" value="PROLINE-RICH ANTIGEN HOMOLOG"/>
    <property type="match status" value="1"/>
</dbReference>
<feature type="region of interest" description="Disordered" evidence="6">
    <location>
        <begin position="1"/>
        <end position="29"/>
    </location>
</feature>
<sequence>MDRRDFGSWLEGPPQLHDDEWPGKALGRPESGPGSIARIGPRLVAICIDWGLSMLVSFIFFDGDAFANLAIFAASTLLFVSVTGHSVGHRVMGMQVQRLDGSPIRPLDGVIRTLLVCLVVPAFVSDKNQRGWHDRVRGTILVRTR</sequence>
<dbReference type="GO" id="GO:0005886">
    <property type="term" value="C:plasma membrane"/>
    <property type="evidence" value="ECO:0007669"/>
    <property type="project" value="UniProtKB-SubCell"/>
</dbReference>
<dbReference type="InterPro" id="IPR010432">
    <property type="entry name" value="RDD"/>
</dbReference>
<keyword evidence="4 7" id="KW-1133">Transmembrane helix</keyword>
<feature type="transmembrane region" description="Helical" evidence="7">
    <location>
        <begin position="43"/>
        <end position="61"/>
    </location>
</feature>
<comment type="caution">
    <text evidence="9">The sequence shown here is derived from an EMBL/GenBank/DDBJ whole genome shotgun (WGS) entry which is preliminary data.</text>
</comment>
<feature type="transmembrane region" description="Helical" evidence="7">
    <location>
        <begin position="67"/>
        <end position="88"/>
    </location>
</feature>
<evidence type="ECO:0000256" key="1">
    <source>
        <dbReference type="ARBA" id="ARBA00004651"/>
    </source>
</evidence>
<organism evidence="9 10">
    <name type="scientific">Zhihengliuella halotolerans</name>
    <dbReference type="NCBI Taxonomy" id="370736"/>
    <lineage>
        <taxon>Bacteria</taxon>
        <taxon>Bacillati</taxon>
        <taxon>Actinomycetota</taxon>
        <taxon>Actinomycetes</taxon>
        <taxon>Micrococcales</taxon>
        <taxon>Micrococcaceae</taxon>
        <taxon>Zhihengliuella</taxon>
    </lineage>
</organism>
<keyword evidence="10" id="KW-1185">Reference proteome</keyword>
<dbReference type="AlphaFoldDB" id="A0A4Q8AAV0"/>
<comment type="subcellular location">
    <subcellularLocation>
        <location evidence="1">Cell membrane</location>
        <topology evidence="1">Multi-pass membrane protein</topology>
    </subcellularLocation>
</comment>
<evidence type="ECO:0000313" key="10">
    <source>
        <dbReference type="Proteomes" id="UP000292685"/>
    </source>
</evidence>
<dbReference type="Pfam" id="PF06271">
    <property type="entry name" value="RDD"/>
    <property type="match status" value="1"/>
</dbReference>
<keyword evidence="5 7" id="KW-0472">Membrane</keyword>
<keyword evidence="3 7" id="KW-0812">Transmembrane</keyword>
<dbReference type="EMBL" id="SHLA01000001">
    <property type="protein sequence ID" value="RZU61124.1"/>
    <property type="molecule type" value="Genomic_DNA"/>
</dbReference>
<dbReference type="PANTHER" id="PTHR36115">
    <property type="entry name" value="PROLINE-RICH ANTIGEN HOMOLOG-RELATED"/>
    <property type="match status" value="1"/>
</dbReference>
<dbReference type="InterPro" id="IPR016795">
    <property type="entry name" value="UCP021697"/>
</dbReference>
<evidence type="ECO:0000256" key="3">
    <source>
        <dbReference type="ARBA" id="ARBA00022692"/>
    </source>
</evidence>
<evidence type="ECO:0000256" key="5">
    <source>
        <dbReference type="ARBA" id="ARBA00023136"/>
    </source>
</evidence>
<proteinExistence type="predicted"/>
<evidence type="ECO:0000256" key="2">
    <source>
        <dbReference type="ARBA" id="ARBA00022475"/>
    </source>
</evidence>
<name>A0A4Q8AAV0_9MICC</name>
<dbReference type="InterPro" id="IPR051791">
    <property type="entry name" value="Pra-immunoreactive"/>
</dbReference>
<protein>
    <submittedName>
        <fullName evidence="9">RDD family protein</fullName>
    </submittedName>
</protein>
<evidence type="ECO:0000256" key="6">
    <source>
        <dbReference type="SAM" id="MobiDB-lite"/>
    </source>
</evidence>
<reference evidence="9 10" key="1">
    <citation type="submission" date="2019-02" db="EMBL/GenBank/DDBJ databases">
        <title>Sequencing the genomes of 1000 actinobacteria strains.</title>
        <authorList>
            <person name="Klenk H.-P."/>
        </authorList>
    </citation>
    <scope>NUCLEOTIDE SEQUENCE [LARGE SCALE GENOMIC DNA]</scope>
    <source>
        <strain evidence="9 10">DSM 17364</strain>
    </source>
</reference>
<dbReference type="PIRSF" id="PIRSF021697">
    <property type="entry name" value="UCP021697"/>
    <property type="match status" value="1"/>
</dbReference>
<dbReference type="Proteomes" id="UP000292685">
    <property type="component" value="Unassembled WGS sequence"/>
</dbReference>